<sequence>MGLQSSSFQFKSPDLKKIGFEIRDDFYNPDFKGFNIIDNQLSIDENTECENSAIVTLEVIIGEKTSKFPYYLIVVMESEFTWDKDLPKDMVPGFLSVNAPTLLLSYARPIVASITNSSKYPILNIPFINFQEMFESGQAEITENI</sequence>
<dbReference type="InterPro" id="IPR003708">
    <property type="entry name" value="SecB"/>
</dbReference>
<evidence type="ECO:0000313" key="3">
    <source>
        <dbReference type="Proteomes" id="UP000622405"/>
    </source>
</evidence>
<evidence type="ECO:0000256" key="1">
    <source>
        <dbReference type="ARBA" id="ARBA00009990"/>
    </source>
</evidence>
<dbReference type="Gene3D" id="3.10.420.10">
    <property type="entry name" value="SecB-like"/>
    <property type="match status" value="1"/>
</dbReference>
<protein>
    <recommendedName>
        <fullName evidence="4">Preprotein translocase subunit SecB</fullName>
    </recommendedName>
</protein>
<dbReference type="SUPFAM" id="SSF54611">
    <property type="entry name" value="SecB-like"/>
    <property type="match status" value="1"/>
</dbReference>
<comment type="similarity">
    <text evidence="1">Belongs to the SecB family.</text>
</comment>
<dbReference type="Proteomes" id="UP000622405">
    <property type="component" value="Unassembled WGS sequence"/>
</dbReference>
<dbReference type="RefSeq" id="WP_186895097.1">
    <property type="nucleotide sequence ID" value="NZ_WJBE01000018.1"/>
</dbReference>
<gene>
    <name evidence="2" type="ORF">GH811_15275</name>
</gene>
<name>A0ABR6Z0E5_9FIRM</name>
<organism evidence="2 3">
    <name type="scientific">Acetobacterium malicum</name>
    <dbReference type="NCBI Taxonomy" id="52692"/>
    <lineage>
        <taxon>Bacteria</taxon>
        <taxon>Bacillati</taxon>
        <taxon>Bacillota</taxon>
        <taxon>Clostridia</taxon>
        <taxon>Eubacteriales</taxon>
        <taxon>Eubacteriaceae</taxon>
        <taxon>Acetobacterium</taxon>
    </lineage>
</organism>
<comment type="caution">
    <text evidence="2">The sequence shown here is derived from an EMBL/GenBank/DDBJ whole genome shotgun (WGS) entry which is preliminary data.</text>
</comment>
<evidence type="ECO:0000313" key="2">
    <source>
        <dbReference type="EMBL" id="MBC3900977.1"/>
    </source>
</evidence>
<dbReference type="InterPro" id="IPR035958">
    <property type="entry name" value="SecB-like_sf"/>
</dbReference>
<dbReference type="Pfam" id="PF02556">
    <property type="entry name" value="SecB"/>
    <property type="match status" value="1"/>
</dbReference>
<keyword evidence="3" id="KW-1185">Reference proteome</keyword>
<proteinExistence type="inferred from homology"/>
<evidence type="ECO:0008006" key="4">
    <source>
        <dbReference type="Google" id="ProtNLM"/>
    </source>
</evidence>
<accession>A0ABR6Z0E5</accession>
<dbReference type="EMBL" id="WJBE01000018">
    <property type="protein sequence ID" value="MBC3900977.1"/>
    <property type="molecule type" value="Genomic_DNA"/>
</dbReference>
<reference evidence="2 3" key="1">
    <citation type="journal article" date="2020" name="mSystems">
        <title>Defining Genomic and Predicted Metabolic Features of the Acetobacterium Genus.</title>
        <authorList>
            <person name="Ross D.E."/>
            <person name="Marshall C.W."/>
            <person name="Gulliver D."/>
            <person name="May H.D."/>
            <person name="Norman R.S."/>
        </authorList>
    </citation>
    <scope>NUCLEOTIDE SEQUENCE [LARGE SCALE GENOMIC DNA]</scope>
    <source>
        <strain evidence="2 3">DSM 4132</strain>
    </source>
</reference>